<dbReference type="SMART" id="SM00354">
    <property type="entry name" value="HTH_LACI"/>
    <property type="match status" value="1"/>
</dbReference>
<evidence type="ECO:0000256" key="1">
    <source>
        <dbReference type="ARBA" id="ARBA00023015"/>
    </source>
</evidence>
<sequence>MAKKSKRELAALGSATQDVSLTLADVAKRAGVSPITASRALNRPELVNEATRKRVLETVQTLGYVPNLLAGGLASSKSRLVAILLPTINHSLFSTAVQAMMDRLTEAGYQSLLGSTGYSAKKEEILLEAILGRRPDGVVLTGTLHTESSRRRLASAGIPVVEAWDLGDSALDMQIGFSHEQVGQHIAQHFFAKGYRDFAVITADDPRGLRRTNSLVSQLKQLGITHTLVETLPLPATWQVGREGLRRLLKRNSRPQLVICSSDILALGVLAEAASMNLHIPDDLAVLGFGNITESEFAYPALSTVSVNAPEMGRQIAEALLGRFADKTCNLKLRVDTGFTLLERFST</sequence>
<evidence type="ECO:0000256" key="2">
    <source>
        <dbReference type="ARBA" id="ARBA00023125"/>
    </source>
</evidence>
<dbReference type="GO" id="GO:0000976">
    <property type="term" value="F:transcription cis-regulatory region binding"/>
    <property type="evidence" value="ECO:0007669"/>
    <property type="project" value="TreeGrafter"/>
</dbReference>
<dbReference type="Pfam" id="PF13377">
    <property type="entry name" value="Peripla_BP_3"/>
    <property type="match status" value="1"/>
</dbReference>
<organism evidence="5 6">
    <name type="scientific">Azomonas agilis</name>
    <dbReference type="NCBI Taxonomy" id="116849"/>
    <lineage>
        <taxon>Bacteria</taxon>
        <taxon>Pseudomonadati</taxon>
        <taxon>Pseudomonadota</taxon>
        <taxon>Gammaproteobacteria</taxon>
        <taxon>Pseudomonadales</taxon>
        <taxon>Pseudomonadaceae</taxon>
        <taxon>Azomonas</taxon>
    </lineage>
</organism>
<dbReference type="PROSITE" id="PS00356">
    <property type="entry name" value="HTH_LACI_1"/>
    <property type="match status" value="1"/>
</dbReference>
<dbReference type="OrthoDB" id="5621819at2"/>
<evidence type="ECO:0000259" key="4">
    <source>
        <dbReference type="PROSITE" id="PS50932"/>
    </source>
</evidence>
<dbReference type="PANTHER" id="PTHR30146">
    <property type="entry name" value="LACI-RELATED TRANSCRIPTIONAL REPRESSOR"/>
    <property type="match status" value="1"/>
</dbReference>
<evidence type="ECO:0000256" key="3">
    <source>
        <dbReference type="ARBA" id="ARBA00023163"/>
    </source>
</evidence>
<protein>
    <submittedName>
        <fullName evidence="5">LacI family transcriptional regulator</fullName>
    </submittedName>
</protein>
<reference evidence="5 6" key="1">
    <citation type="submission" date="2019-07" db="EMBL/GenBank/DDBJ databases">
        <title>Genomic Encyclopedia of Type Strains, Phase I: the one thousand microbial genomes (KMG-I) project.</title>
        <authorList>
            <person name="Kyrpides N."/>
        </authorList>
    </citation>
    <scope>NUCLEOTIDE SEQUENCE [LARGE SCALE GENOMIC DNA]</scope>
    <source>
        <strain evidence="5 6">DSM 375</strain>
    </source>
</reference>
<dbReference type="RefSeq" id="WP_144571686.1">
    <property type="nucleotide sequence ID" value="NZ_VLKG01000006.1"/>
</dbReference>
<accession>A0A562I340</accession>
<dbReference type="Gene3D" id="3.40.50.2300">
    <property type="match status" value="2"/>
</dbReference>
<dbReference type="CDD" id="cd01575">
    <property type="entry name" value="PBP1_GntR"/>
    <property type="match status" value="1"/>
</dbReference>
<dbReference type="PANTHER" id="PTHR30146:SF33">
    <property type="entry name" value="TRANSCRIPTIONAL REGULATOR"/>
    <property type="match status" value="1"/>
</dbReference>
<dbReference type="InterPro" id="IPR000843">
    <property type="entry name" value="HTH_LacI"/>
</dbReference>
<dbReference type="CDD" id="cd01392">
    <property type="entry name" value="HTH_LacI"/>
    <property type="match status" value="1"/>
</dbReference>
<dbReference type="EMBL" id="VLKG01000006">
    <property type="protein sequence ID" value="TWH65043.1"/>
    <property type="molecule type" value="Genomic_DNA"/>
</dbReference>
<dbReference type="Proteomes" id="UP000319627">
    <property type="component" value="Unassembled WGS sequence"/>
</dbReference>
<name>A0A562I340_9GAMM</name>
<feature type="domain" description="HTH lacI-type" evidence="4">
    <location>
        <begin position="21"/>
        <end position="75"/>
    </location>
</feature>
<dbReference type="Pfam" id="PF00356">
    <property type="entry name" value="LacI"/>
    <property type="match status" value="1"/>
</dbReference>
<keyword evidence="2" id="KW-0238">DNA-binding</keyword>
<dbReference type="SUPFAM" id="SSF53822">
    <property type="entry name" value="Periplasmic binding protein-like I"/>
    <property type="match status" value="1"/>
</dbReference>
<keyword evidence="1" id="KW-0805">Transcription regulation</keyword>
<dbReference type="InterPro" id="IPR028082">
    <property type="entry name" value="Peripla_BP_I"/>
</dbReference>
<dbReference type="InterPro" id="IPR010982">
    <property type="entry name" value="Lambda_DNA-bd_dom_sf"/>
</dbReference>
<keyword evidence="6" id="KW-1185">Reference proteome</keyword>
<comment type="caution">
    <text evidence="5">The sequence shown here is derived from an EMBL/GenBank/DDBJ whole genome shotgun (WGS) entry which is preliminary data.</text>
</comment>
<evidence type="ECO:0000313" key="6">
    <source>
        <dbReference type="Proteomes" id="UP000319627"/>
    </source>
</evidence>
<proteinExistence type="predicted"/>
<evidence type="ECO:0000313" key="5">
    <source>
        <dbReference type="EMBL" id="TWH65043.1"/>
    </source>
</evidence>
<dbReference type="Gene3D" id="1.10.260.40">
    <property type="entry name" value="lambda repressor-like DNA-binding domains"/>
    <property type="match status" value="1"/>
</dbReference>
<dbReference type="AlphaFoldDB" id="A0A562I340"/>
<dbReference type="SUPFAM" id="SSF47413">
    <property type="entry name" value="lambda repressor-like DNA-binding domains"/>
    <property type="match status" value="1"/>
</dbReference>
<keyword evidence="3" id="KW-0804">Transcription</keyword>
<gene>
    <name evidence="5" type="ORF">LX59_01985</name>
</gene>
<dbReference type="InterPro" id="IPR046335">
    <property type="entry name" value="LacI/GalR-like_sensor"/>
</dbReference>
<dbReference type="PROSITE" id="PS50932">
    <property type="entry name" value="HTH_LACI_2"/>
    <property type="match status" value="1"/>
</dbReference>
<dbReference type="GO" id="GO:0003700">
    <property type="term" value="F:DNA-binding transcription factor activity"/>
    <property type="evidence" value="ECO:0007669"/>
    <property type="project" value="TreeGrafter"/>
</dbReference>